<dbReference type="Proteomes" id="UP000694422">
    <property type="component" value="Unplaced"/>
</dbReference>
<evidence type="ECO:0000256" key="1">
    <source>
        <dbReference type="SAM" id="MobiDB-lite"/>
    </source>
</evidence>
<name>A0A8C9NZS6_SPEDA</name>
<reference evidence="2" key="2">
    <citation type="submission" date="2025-09" db="UniProtKB">
        <authorList>
            <consortium name="Ensembl"/>
        </authorList>
    </citation>
    <scope>IDENTIFICATION</scope>
</reference>
<reference evidence="2" key="1">
    <citation type="submission" date="2025-08" db="UniProtKB">
        <authorList>
            <consortium name="Ensembl"/>
        </authorList>
    </citation>
    <scope>IDENTIFICATION</scope>
</reference>
<feature type="region of interest" description="Disordered" evidence="1">
    <location>
        <begin position="1"/>
        <end position="44"/>
    </location>
</feature>
<sequence>MIQTTQHHRTASPRRSLLKTQKTSLSPSACMSPISPSGSGTQTSGKCLVSYSVQCLVLSRVGIVLYMKSGALGPHSSAL</sequence>
<evidence type="ECO:0000313" key="2">
    <source>
        <dbReference type="Ensembl" id="ENSSDAP00000003375.1"/>
    </source>
</evidence>
<feature type="compositionally biased region" description="Basic residues" evidence="1">
    <location>
        <begin position="1"/>
        <end position="12"/>
    </location>
</feature>
<accession>A0A8C9NZS6</accession>
<proteinExistence type="predicted"/>
<keyword evidence="3" id="KW-1185">Reference proteome</keyword>
<organism evidence="2 3">
    <name type="scientific">Spermophilus dauricus</name>
    <name type="common">Daurian ground squirrel</name>
    <dbReference type="NCBI Taxonomy" id="99837"/>
    <lineage>
        <taxon>Eukaryota</taxon>
        <taxon>Metazoa</taxon>
        <taxon>Chordata</taxon>
        <taxon>Craniata</taxon>
        <taxon>Vertebrata</taxon>
        <taxon>Euteleostomi</taxon>
        <taxon>Mammalia</taxon>
        <taxon>Eutheria</taxon>
        <taxon>Euarchontoglires</taxon>
        <taxon>Glires</taxon>
        <taxon>Rodentia</taxon>
        <taxon>Sciuromorpha</taxon>
        <taxon>Sciuridae</taxon>
        <taxon>Xerinae</taxon>
        <taxon>Marmotini</taxon>
        <taxon>Spermophilus</taxon>
    </lineage>
</organism>
<feature type="compositionally biased region" description="Polar residues" evidence="1">
    <location>
        <begin position="18"/>
        <end position="44"/>
    </location>
</feature>
<protein>
    <submittedName>
        <fullName evidence="2">Uncharacterized protein</fullName>
    </submittedName>
</protein>
<dbReference type="Ensembl" id="ENSSDAT00000003888.1">
    <property type="protein sequence ID" value="ENSSDAP00000003375.1"/>
    <property type="gene ID" value="ENSSDAG00000003214.1"/>
</dbReference>
<evidence type="ECO:0000313" key="3">
    <source>
        <dbReference type="Proteomes" id="UP000694422"/>
    </source>
</evidence>
<dbReference type="AlphaFoldDB" id="A0A8C9NZS6"/>